<reference evidence="12" key="1">
    <citation type="submission" date="2018-05" db="EMBL/GenBank/DDBJ databases">
        <authorList>
            <person name="Lanie J.A."/>
            <person name="Ng W.-L."/>
            <person name="Kazmierczak K.M."/>
            <person name="Andrzejewski T.M."/>
            <person name="Davidsen T.M."/>
            <person name="Wayne K.J."/>
            <person name="Tettelin H."/>
            <person name="Glass J.I."/>
            <person name="Rusch D."/>
            <person name="Podicherti R."/>
            <person name="Tsui H.-C.T."/>
            <person name="Winkler M.E."/>
        </authorList>
    </citation>
    <scope>NUCLEOTIDE SEQUENCE</scope>
</reference>
<dbReference type="Pfam" id="PF00474">
    <property type="entry name" value="SSF"/>
    <property type="match status" value="1"/>
</dbReference>
<organism evidence="12">
    <name type="scientific">marine metagenome</name>
    <dbReference type="NCBI Taxonomy" id="408172"/>
    <lineage>
        <taxon>unclassified sequences</taxon>
        <taxon>metagenomes</taxon>
        <taxon>ecological metagenomes</taxon>
    </lineage>
</organism>
<evidence type="ECO:0000256" key="9">
    <source>
        <dbReference type="ARBA" id="ARBA00023136"/>
    </source>
</evidence>
<keyword evidence="9 11" id="KW-0472">Membrane</keyword>
<dbReference type="InterPro" id="IPR038377">
    <property type="entry name" value="Na/Glc_symporter_sf"/>
</dbReference>
<keyword evidence="7" id="KW-0915">Sodium</keyword>
<feature type="transmembrane region" description="Helical" evidence="11">
    <location>
        <begin position="102"/>
        <end position="123"/>
    </location>
</feature>
<keyword evidence="10" id="KW-0739">Sodium transport</keyword>
<evidence type="ECO:0000313" key="12">
    <source>
        <dbReference type="EMBL" id="SVC11068.1"/>
    </source>
</evidence>
<dbReference type="InterPro" id="IPR051163">
    <property type="entry name" value="Sodium:Solute_Symporter_SSF"/>
</dbReference>
<evidence type="ECO:0000256" key="4">
    <source>
        <dbReference type="ARBA" id="ARBA00022475"/>
    </source>
</evidence>
<dbReference type="InterPro" id="IPR001734">
    <property type="entry name" value="Na/solute_symporter"/>
</dbReference>
<evidence type="ECO:0000256" key="10">
    <source>
        <dbReference type="ARBA" id="ARBA00023201"/>
    </source>
</evidence>
<sequence length="195" mass="21139">MIYLIGYVGVNLFTMGKVLNILLGWPIIASAILVAAISAVYVTAGGQTSVIMTDLFQGIMLLTTGILILFLGINYLGGLEQFWGHLPRTHRLAFPNFNSDPSFPSVGIFWQDGMANTAMFFFLNQGFAMRFMSAKSMMDGRKAILVVVLVLMPAAAIVVASGGWVAKALVHAGMLPPNIREDEAFFVASEFLSKP</sequence>
<proteinExistence type="inferred from homology"/>
<evidence type="ECO:0000256" key="8">
    <source>
        <dbReference type="ARBA" id="ARBA00023065"/>
    </source>
</evidence>
<gene>
    <name evidence="12" type="ORF">METZ01_LOCUS263922</name>
</gene>
<dbReference type="GO" id="GO:0005886">
    <property type="term" value="C:plasma membrane"/>
    <property type="evidence" value="ECO:0007669"/>
    <property type="project" value="UniProtKB-SubCell"/>
</dbReference>
<keyword evidence="4" id="KW-1003">Cell membrane</keyword>
<evidence type="ECO:0000256" key="6">
    <source>
        <dbReference type="ARBA" id="ARBA00022989"/>
    </source>
</evidence>
<comment type="similarity">
    <text evidence="2">Belongs to the sodium:solute symporter (SSF) (TC 2.A.21) family.</text>
</comment>
<dbReference type="PANTHER" id="PTHR42985">
    <property type="entry name" value="SODIUM-COUPLED MONOCARBOXYLATE TRANSPORTER"/>
    <property type="match status" value="1"/>
</dbReference>
<feature type="non-terminal residue" evidence="12">
    <location>
        <position position="195"/>
    </location>
</feature>
<evidence type="ECO:0000256" key="5">
    <source>
        <dbReference type="ARBA" id="ARBA00022692"/>
    </source>
</evidence>
<feature type="transmembrane region" description="Helical" evidence="11">
    <location>
        <begin position="143"/>
        <end position="166"/>
    </location>
</feature>
<keyword evidence="5 11" id="KW-0812">Transmembrane</keyword>
<dbReference type="GO" id="GO:0006814">
    <property type="term" value="P:sodium ion transport"/>
    <property type="evidence" value="ECO:0007669"/>
    <property type="project" value="UniProtKB-KW"/>
</dbReference>
<evidence type="ECO:0000256" key="2">
    <source>
        <dbReference type="ARBA" id="ARBA00006434"/>
    </source>
</evidence>
<dbReference type="PROSITE" id="PS50283">
    <property type="entry name" value="NA_SOLUT_SYMP_3"/>
    <property type="match status" value="1"/>
</dbReference>
<feature type="transmembrane region" description="Helical" evidence="11">
    <location>
        <begin position="55"/>
        <end position="77"/>
    </location>
</feature>
<protein>
    <submittedName>
        <fullName evidence="12">Uncharacterized protein</fullName>
    </submittedName>
</protein>
<dbReference type="GO" id="GO:0015293">
    <property type="term" value="F:symporter activity"/>
    <property type="evidence" value="ECO:0007669"/>
    <property type="project" value="TreeGrafter"/>
</dbReference>
<dbReference type="PANTHER" id="PTHR42985:SF40">
    <property type="entry name" value="LD47995P-RELATED"/>
    <property type="match status" value="1"/>
</dbReference>
<dbReference type="EMBL" id="UINC01074152">
    <property type="protein sequence ID" value="SVC11068.1"/>
    <property type="molecule type" value="Genomic_DNA"/>
</dbReference>
<name>A0A382JH83_9ZZZZ</name>
<evidence type="ECO:0000256" key="11">
    <source>
        <dbReference type="SAM" id="Phobius"/>
    </source>
</evidence>
<keyword evidence="8" id="KW-0406">Ion transport</keyword>
<dbReference type="Gene3D" id="1.20.1730.10">
    <property type="entry name" value="Sodium/glucose cotransporter"/>
    <property type="match status" value="1"/>
</dbReference>
<comment type="subcellular location">
    <subcellularLocation>
        <location evidence="1">Cell membrane</location>
        <topology evidence="1">Multi-pass membrane protein</topology>
    </subcellularLocation>
</comment>
<dbReference type="AlphaFoldDB" id="A0A382JH83"/>
<evidence type="ECO:0000256" key="1">
    <source>
        <dbReference type="ARBA" id="ARBA00004651"/>
    </source>
</evidence>
<accession>A0A382JH83</accession>
<keyword evidence="3" id="KW-0813">Transport</keyword>
<evidence type="ECO:0000256" key="7">
    <source>
        <dbReference type="ARBA" id="ARBA00023053"/>
    </source>
</evidence>
<keyword evidence="6 11" id="KW-1133">Transmembrane helix</keyword>
<feature type="transmembrane region" description="Helical" evidence="11">
    <location>
        <begin position="22"/>
        <end position="43"/>
    </location>
</feature>
<evidence type="ECO:0000256" key="3">
    <source>
        <dbReference type="ARBA" id="ARBA00022448"/>
    </source>
</evidence>